<dbReference type="PANTHER" id="PTHR43280">
    <property type="entry name" value="ARAC-FAMILY TRANSCRIPTIONAL REGULATOR"/>
    <property type="match status" value="1"/>
</dbReference>
<dbReference type="InterPro" id="IPR018060">
    <property type="entry name" value="HTH_AraC"/>
</dbReference>
<name>A0A948TL76_9BACT</name>
<dbReference type="SMART" id="SM00342">
    <property type="entry name" value="HTH_ARAC"/>
    <property type="match status" value="1"/>
</dbReference>
<dbReference type="PRINTS" id="PR00032">
    <property type="entry name" value="HTHARAC"/>
</dbReference>
<evidence type="ECO:0000259" key="4">
    <source>
        <dbReference type="PROSITE" id="PS01124"/>
    </source>
</evidence>
<feature type="domain" description="HTH araC/xylS-type" evidence="4">
    <location>
        <begin position="177"/>
        <end position="275"/>
    </location>
</feature>
<organism evidence="5 6">
    <name type="scientific">Candidatus Phocaeicola excrementipullorum</name>
    <dbReference type="NCBI Taxonomy" id="2838731"/>
    <lineage>
        <taxon>Bacteria</taxon>
        <taxon>Pseudomonadati</taxon>
        <taxon>Bacteroidota</taxon>
        <taxon>Bacteroidia</taxon>
        <taxon>Bacteroidales</taxon>
        <taxon>Bacteroidaceae</taxon>
        <taxon>Phocaeicola</taxon>
    </lineage>
</organism>
<dbReference type="GO" id="GO:0043565">
    <property type="term" value="F:sequence-specific DNA binding"/>
    <property type="evidence" value="ECO:0007669"/>
    <property type="project" value="InterPro"/>
</dbReference>
<dbReference type="GO" id="GO:0003700">
    <property type="term" value="F:DNA-binding transcription factor activity"/>
    <property type="evidence" value="ECO:0007669"/>
    <property type="project" value="InterPro"/>
</dbReference>
<dbReference type="Proteomes" id="UP000784286">
    <property type="component" value="Unassembled WGS sequence"/>
</dbReference>
<sequence length="278" mass="32273">MEQTAYQMLDIGQLLANDATVSQNKYGFFLCRKGEADILLDNHSFHIEAGVLCLYTPYTFIRIIRHTDNIEGCLMEGELDTIQSALSNIPAAERFAIRSHPCVKLGTAECQRLEQAVEMLTARTELLRKAEKPRSVRLLHTLVQALLQALCLEVLEIYFNCTTIEELPQNREEKIFNRFLMSVFRNCNEERSVTFYAREQHLSPNYLSTIVKNQSGRTAIQWIETFTLLQAQHYLLQTRLSIKEIAYQLHFPDQSVFGRYFKKHCGVSPTDYRNRKRI</sequence>
<protein>
    <submittedName>
        <fullName evidence="5">Helix-turn-helix domain-containing protein</fullName>
    </submittedName>
</protein>
<dbReference type="PANTHER" id="PTHR43280:SF32">
    <property type="entry name" value="TRANSCRIPTIONAL REGULATORY PROTEIN"/>
    <property type="match status" value="1"/>
</dbReference>
<keyword evidence="3" id="KW-0804">Transcription</keyword>
<comment type="caution">
    <text evidence="5">The sequence shown here is derived from an EMBL/GenBank/DDBJ whole genome shotgun (WGS) entry which is preliminary data.</text>
</comment>
<evidence type="ECO:0000313" key="5">
    <source>
        <dbReference type="EMBL" id="MBU3855393.1"/>
    </source>
</evidence>
<accession>A0A948TL76</accession>
<gene>
    <name evidence="5" type="ORF">H9928_02335</name>
</gene>
<dbReference type="PROSITE" id="PS01124">
    <property type="entry name" value="HTH_ARAC_FAMILY_2"/>
    <property type="match status" value="1"/>
</dbReference>
<keyword evidence="2" id="KW-0238">DNA-binding</keyword>
<dbReference type="EMBL" id="JAHLFJ010000025">
    <property type="protein sequence ID" value="MBU3855393.1"/>
    <property type="molecule type" value="Genomic_DNA"/>
</dbReference>
<keyword evidence="1" id="KW-0805">Transcription regulation</keyword>
<proteinExistence type="predicted"/>
<evidence type="ECO:0000256" key="1">
    <source>
        <dbReference type="ARBA" id="ARBA00023015"/>
    </source>
</evidence>
<reference evidence="5" key="1">
    <citation type="journal article" date="2021" name="PeerJ">
        <title>Extensive microbial diversity within the chicken gut microbiome revealed by metagenomics and culture.</title>
        <authorList>
            <person name="Gilroy R."/>
            <person name="Ravi A."/>
            <person name="Getino M."/>
            <person name="Pursley I."/>
            <person name="Horton D.L."/>
            <person name="Alikhan N.F."/>
            <person name="Baker D."/>
            <person name="Gharbi K."/>
            <person name="Hall N."/>
            <person name="Watson M."/>
            <person name="Adriaenssens E.M."/>
            <person name="Foster-Nyarko E."/>
            <person name="Jarju S."/>
            <person name="Secka A."/>
            <person name="Antonio M."/>
            <person name="Oren A."/>
            <person name="Chaudhuri R.R."/>
            <person name="La Ragione R."/>
            <person name="Hildebrand F."/>
            <person name="Pallen M.J."/>
        </authorList>
    </citation>
    <scope>NUCLEOTIDE SEQUENCE</scope>
    <source>
        <strain evidence="5">8470</strain>
    </source>
</reference>
<dbReference type="Pfam" id="PF12833">
    <property type="entry name" value="HTH_18"/>
    <property type="match status" value="1"/>
</dbReference>
<dbReference type="Gene3D" id="1.10.10.60">
    <property type="entry name" value="Homeodomain-like"/>
    <property type="match status" value="1"/>
</dbReference>
<evidence type="ECO:0000256" key="2">
    <source>
        <dbReference type="ARBA" id="ARBA00023125"/>
    </source>
</evidence>
<dbReference type="InterPro" id="IPR020449">
    <property type="entry name" value="Tscrpt_reg_AraC-type_HTH"/>
</dbReference>
<reference evidence="5" key="2">
    <citation type="submission" date="2021-04" db="EMBL/GenBank/DDBJ databases">
        <authorList>
            <person name="Gilroy R."/>
        </authorList>
    </citation>
    <scope>NUCLEOTIDE SEQUENCE</scope>
    <source>
        <strain evidence="5">8470</strain>
    </source>
</reference>
<evidence type="ECO:0000313" key="6">
    <source>
        <dbReference type="Proteomes" id="UP000784286"/>
    </source>
</evidence>
<dbReference type="InterPro" id="IPR009057">
    <property type="entry name" value="Homeodomain-like_sf"/>
</dbReference>
<dbReference type="AlphaFoldDB" id="A0A948TL76"/>
<evidence type="ECO:0000256" key="3">
    <source>
        <dbReference type="ARBA" id="ARBA00023163"/>
    </source>
</evidence>
<dbReference type="SUPFAM" id="SSF46689">
    <property type="entry name" value="Homeodomain-like"/>
    <property type="match status" value="1"/>
</dbReference>